<protein>
    <submittedName>
        <fullName evidence="2">Alkaline phosphatase family protein</fullName>
    </submittedName>
</protein>
<gene>
    <name evidence="2" type="ORF">IRI77_19230</name>
</gene>
<evidence type="ECO:0000313" key="2">
    <source>
        <dbReference type="EMBL" id="QOY92063.1"/>
    </source>
</evidence>
<dbReference type="InterPro" id="IPR002591">
    <property type="entry name" value="Phosphodiest/P_Trfase"/>
</dbReference>
<keyword evidence="1" id="KW-1133">Transmembrane helix</keyword>
<dbReference type="KEGG" id="pfer:IRI77_19230"/>
<reference evidence="2 3" key="1">
    <citation type="submission" date="2020-10" db="EMBL/GenBank/DDBJ databases">
        <title>Complete genome sequence of Paludibaculum fermentans P105T, a facultatively anaerobic acidobacterium capable of dissimilatory Fe(III) reduction.</title>
        <authorList>
            <person name="Dedysh S.N."/>
            <person name="Beletsky A.V."/>
            <person name="Kulichevskaya I.S."/>
            <person name="Mardanov A.V."/>
            <person name="Ravin N.V."/>
        </authorList>
    </citation>
    <scope>NUCLEOTIDE SEQUENCE [LARGE SCALE GENOMIC DNA]</scope>
    <source>
        <strain evidence="2 3">P105</strain>
    </source>
</reference>
<dbReference type="InterPro" id="IPR017850">
    <property type="entry name" value="Alkaline_phosphatase_core_sf"/>
</dbReference>
<name>A0A7S7SPM4_PALFE</name>
<dbReference type="Proteomes" id="UP000593892">
    <property type="component" value="Chromosome"/>
</dbReference>
<evidence type="ECO:0000313" key="3">
    <source>
        <dbReference type="Proteomes" id="UP000593892"/>
    </source>
</evidence>
<sequence length="715" mass="78689">MRRRGLIPAPARRLSSSTATWILLALAVAAVCAPPPMPGAGWGFAYVGPGAGFAFMGSLLAMISAFFLTLLSLVAWPVRLVWSLVRRRQGYRKARVRKLIFLGLDGLDPVLTERFMAEGKLPNLAALRDKGSYRRLRTTFPSLSPVAWSTFATGVNPARHNIFDFLNRNLKSYLPELSSSRVSGPAKVLKLGRFRIPLSNPMVEMRRKSQTFWKILGEHGIGSTILRVPITFPPEEFNGRLLSAMCTPDLLGTQGSFTQFTTRVAEATYESGSRYPLERSGEGLRGVLRGPANSLVEGGAAMQLPFELRPRGGAYELEIDGQKHALKPDEYSPWLQLAFPAALGVKVRGIARVMITETTPEFSLYVTPINIDPENPALPISHPSYYATYLAKLLGSYATVGMAEDTWALNEGVIDEDAFLSQAYSIQEEREAMFFNALDRTKRGVVACVFDTSDRVQHMFFRHLDGRLPAGRHTAVIEQLYQRMDALVGRAMRYVDDKTAIFVLSDHGFRAFRRGVNLNAWLRDNGYLAMQPGYEGDGAYLRGIDWSRTRAYTFGLAGVYVNQKGRESNGVVERGAETAELCRELTEKLRGLCDPADGAVAIQQVYTAGKIYKGPYLNAAPDLIVGFSDGYRSSWDAALGKTSEEIFSDNTKAWSGDHCIDPVLVPGVLFSNRAVDAMDPGIEDMAPTALHLFGVAKPAWMEGTAVFGVVPEAQG</sequence>
<accession>A0A7S7SPM4</accession>
<dbReference type="GO" id="GO:0016787">
    <property type="term" value="F:hydrolase activity"/>
    <property type="evidence" value="ECO:0007669"/>
    <property type="project" value="UniProtKB-ARBA"/>
</dbReference>
<keyword evidence="3" id="KW-1185">Reference proteome</keyword>
<keyword evidence="1" id="KW-0472">Membrane</keyword>
<dbReference type="Pfam" id="PF01663">
    <property type="entry name" value="Phosphodiest"/>
    <property type="match status" value="2"/>
</dbReference>
<proteinExistence type="predicted"/>
<evidence type="ECO:0000256" key="1">
    <source>
        <dbReference type="SAM" id="Phobius"/>
    </source>
</evidence>
<dbReference type="SUPFAM" id="SSF53649">
    <property type="entry name" value="Alkaline phosphatase-like"/>
    <property type="match status" value="1"/>
</dbReference>
<dbReference type="EMBL" id="CP063849">
    <property type="protein sequence ID" value="QOY92063.1"/>
    <property type="molecule type" value="Genomic_DNA"/>
</dbReference>
<keyword evidence="1" id="KW-0812">Transmembrane</keyword>
<dbReference type="PANTHER" id="PTHR10151">
    <property type="entry name" value="ECTONUCLEOTIDE PYROPHOSPHATASE/PHOSPHODIESTERASE"/>
    <property type="match status" value="1"/>
</dbReference>
<dbReference type="AlphaFoldDB" id="A0A7S7SPM4"/>
<organism evidence="2 3">
    <name type="scientific">Paludibaculum fermentans</name>
    <dbReference type="NCBI Taxonomy" id="1473598"/>
    <lineage>
        <taxon>Bacteria</taxon>
        <taxon>Pseudomonadati</taxon>
        <taxon>Acidobacteriota</taxon>
        <taxon>Terriglobia</taxon>
        <taxon>Bryobacterales</taxon>
        <taxon>Bryobacteraceae</taxon>
        <taxon>Paludibaculum</taxon>
    </lineage>
</organism>
<dbReference type="PANTHER" id="PTHR10151:SF120">
    <property type="entry name" value="BIS(5'-ADENOSYL)-TRIPHOSPHATASE"/>
    <property type="match status" value="1"/>
</dbReference>
<feature type="transmembrane region" description="Helical" evidence="1">
    <location>
        <begin position="53"/>
        <end position="78"/>
    </location>
</feature>
<dbReference type="Gene3D" id="3.40.720.10">
    <property type="entry name" value="Alkaline Phosphatase, subunit A"/>
    <property type="match status" value="2"/>
</dbReference>